<dbReference type="InterPro" id="IPR000073">
    <property type="entry name" value="AB_hydrolase_1"/>
</dbReference>
<dbReference type="RefSeq" id="WP_179912444.1">
    <property type="nucleotide sequence ID" value="NZ_JACBYE010000005.1"/>
</dbReference>
<reference evidence="2 3" key="1">
    <citation type="submission" date="2020-07" db="EMBL/GenBank/DDBJ databases">
        <title>MOT database genomes.</title>
        <authorList>
            <person name="Joseph S."/>
            <person name="Aduse-Opoku J."/>
            <person name="Hashim A."/>
            <person name="Wade W."/>
            <person name="Curtis M."/>
        </authorList>
    </citation>
    <scope>NUCLEOTIDE SEQUENCE [LARGE SCALE GENOMIC DNA]</scope>
    <source>
        <strain evidence="2 3">DSM 100099</strain>
    </source>
</reference>
<keyword evidence="3" id="KW-1185">Reference proteome</keyword>
<evidence type="ECO:0000313" key="3">
    <source>
        <dbReference type="Proteomes" id="UP000561011"/>
    </source>
</evidence>
<dbReference type="PANTHER" id="PTHR43798">
    <property type="entry name" value="MONOACYLGLYCEROL LIPASE"/>
    <property type="match status" value="1"/>
</dbReference>
<dbReference type="PANTHER" id="PTHR43798:SF6">
    <property type="entry name" value="HYDROLASE, PUTATIVE (AFU_ORTHOLOGUE AFUA_4G13070)-RELATED"/>
    <property type="match status" value="1"/>
</dbReference>
<accession>A0A853ESB2</accession>
<proteinExistence type="predicted"/>
<dbReference type="Proteomes" id="UP000561011">
    <property type="component" value="Unassembled WGS sequence"/>
</dbReference>
<dbReference type="InterPro" id="IPR029058">
    <property type="entry name" value="AB_hydrolase_fold"/>
</dbReference>
<dbReference type="Gene3D" id="3.40.50.1820">
    <property type="entry name" value="alpha/beta hydrolase"/>
    <property type="match status" value="1"/>
</dbReference>
<dbReference type="SUPFAM" id="SSF53474">
    <property type="entry name" value="alpha/beta-Hydrolases"/>
    <property type="match status" value="1"/>
</dbReference>
<dbReference type="AlphaFoldDB" id="A0A853ESB2"/>
<gene>
    <name evidence="2" type="ORF">HZZ10_03625</name>
</gene>
<name>A0A853ESB2_9MICO</name>
<dbReference type="Pfam" id="PF12697">
    <property type="entry name" value="Abhydrolase_6"/>
    <property type="match status" value="1"/>
</dbReference>
<keyword evidence="2" id="KW-0378">Hydrolase</keyword>
<dbReference type="InterPro" id="IPR050266">
    <property type="entry name" value="AB_hydrolase_sf"/>
</dbReference>
<comment type="caution">
    <text evidence="2">The sequence shown here is derived from an EMBL/GenBank/DDBJ whole genome shotgun (WGS) entry which is preliminary data.</text>
</comment>
<organism evidence="2 3">
    <name type="scientific">Sanguibacter inulinus</name>
    <dbReference type="NCBI Taxonomy" id="60922"/>
    <lineage>
        <taxon>Bacteria</taxon>
        <taxon>Bacillati</taxon>
        <taxon>Actinomycetota</taxon>
        <taxon>Actinomycetes</taxon>
        <taxon>Micrococcales</taxon>
        <taxon>Sanguibacteraceae</taxon>
        <taxon>Sanguibacter</taxon>
    </lineage>
</organism>
<evidence type="ECO:0000313" key="2">
    <source>
        <dbReference type="EMBL" id="NYS92622.1"/>
    </source>
</evidence>
<dbReference type="EMBL" id="JACBYE010000005">
    <property type="protein sequence ID" value="NYS92622.1"/>
    <property type="molecule type" value="Genomic_DNA"/>
</dbReference>
<protein>
    <submittedName>
        <fullName evidence="2">Alpha/beta hydrolase</fullName>
    </submittedName>
</protein>
<dbReference type="GO" id="GO:0016787">
    <property type="term" value="F:hydrolase activity"/>
    <property type="evidence" value="ECO:0007669"/>
    <property type="project" value="UniProtKB-KW"/>
</dbReference>
<sequence>MEYDVRGTRVHYVERGQGRPVLVLHGAGVDHRETLAAFDPALARHGGLRRLYPDLPGAGLTQTAETVSSAEDVLDVLTALVDEIVGDRPLILAGHSAGAYYAHALADRAPQRVAGLVLVCPLLPGRHDVPPLQPVVADDDLGDADFRAYFVVQTPAMLARYREVVAPGVAAVDAPTAERIGARWELATSDETYAGPVLVVAGRQDSTVGYASAIDLLGRYPRATLVVVDGAGHALPHEAPSVLGGIVDGWLTDAVEARG</sequence>
<feature type="domain" description="AB hydrolase-1" evidence="1">
    <location>
        <begin position="21"/>
        <end position="240"/>
    </location>
</feature>
<dbReference type="PRINTS" id="PR00111">
    <property type="entry name" value="ABHYDROLASE"/>
</dbReference>
<evidence type="ECO:0000259" key="1">
    <source>
        <dbReference type="Pfam" id="PF12697"/>
    </source>
</evidence>